<organism evidence="1">
    <name type="scientific">uncultured marine thaumarchaeote KM3_67_E02</name>
    <dbReference type="NCBI Taxonomy" id="1456235"/>
    <lineage>
        <taxon>Archaea</taxon>
        <taxon>Nitrososphaerota</taxon>
        <taxon>environmental samples</taxon>
    </lineage>
</organism>
<dbReference type="InterPro" id="IPR002739">
    <property type="entry name" value="PAB1135-like"/>
</dbReference>
<reference evidence="1" key="1">
    <citation type="journal article" date="2014" name="Genome Biol. Evol.">
        <title>Pangenome evidence for extensive interdomain horizontal transfer affecting lineage core and shell genes in uncultured planktonic thaumarchaeota and euryarchaeota.</title>
        <authorList>
            <person name="Deschamps P."/>
            <person name="Zivanovic Y."/>
            <person name="Moreira D."/>
            <person name="Rodriguez-Valera F."/>
            <person name="Lopez-Garcia P."/>
        </authorList>
    </citation>
    <scope>NUCLEOTIDE SEQUENCE</scope>
</reference>
<dbReference type="Gene3D" id="3.30.1440.10">
    <property type="match status" value="1"/>
</dbReference>
<dbReference type="Pfam" id="PF01877">
    <property type="entry name" value="RNA_binding"/>
    <property type="match status" value="1"/>
</dbReference>
<dbReference type="SUPFAM" id="SSF55282">
    <property type="entry name" value="RL5-like"/>
    <property type="match status" value="1"/>
</dbReference>
<evidence type="ECO:0000313" key="1">
    <source>
        <dbReference type="EMBL" id="AIF14503.1"/>
    </source>
</evidence>
<proteinExistence type="predicted"/>
<dbReference type="PANTHER" id="PTHR38816">
    <property type="entry name" value="EXOSOME SUBUNIT, DUF54 FAMILY-RELATED"/>
    <property type="match status" value="1"/>
</dbReference>
<name>A0A075HKM3_9ARCH</name>
<accession>A0A075HKM3</accession>
<protein>
    <submittedName>
        <fullName evidence="1">Putative exosome subunit</fullName>
    </submittedName>
</protein>
<dbReference type="AlphaFoldDB" id="A0A075HKM3"/>
<dbReference type="InterPro" id="IPR022803">
    <property type="entry name" value="Ribosomal_uL5_dom_sf"/>
</dbReference>
<dbReference type="PANTHER" id="PTHR38816:SF1">
    <property type="entry name" value="EXOSOME SUBUNIT"/>
    <property type="match status" value="1"/>
</dbReference>
<dbReference type="EMBL" id="KF901003">
    <property type="protein sequence ID" value="AIF14503.1"/>
    <property type="molecule type" value="Genomic_DNA"/>
</dbReference>
<sequence>MTRNIVAKIDLILHATEDFQKIAEPLSDLFAIEKEDVTKQELSGHFGNPILMLHVEVKKKRAEQFIKKLVSLIPRETMSELLTNIEERIFESSMYIRFSKQNLVKKILTLEEKDPIRIAIYTPTYVKKEIPDTYRKLLNQNND</sequence>